<feature type="region of interest" description="Disordered" evidence="1">
    <location>
        <begin position="311"/>
        <end position="335"/>
    </location>
</feature>
<keyword evidence="3" id="KW-1185">Reference proteome</keyword>
<organism evidence="2 3">
    <name type="scientific">Poecilia latipinna</name>
    <name type="common">sailfin molly</name>
    <dbReference type="NCBI Taxonomy" id="48699"/>
    <lineage>
        <taxon>Eukaryota</taxon>
        <taxon>Metazoa</taxon>
        <taxon>Chordata</taxon>
        <taxon>Craniata</taxon>
        <taxon>Vertebrata</taxon>
        <taxon>Euteleostomi</taxon>
        <taxon>Actinopterygii</taxon>
        <taxon>Neopterygii</taxon>
        <taxon>Teleostei</taxon>
        <taxon>Neoteleostei</taxon>
        <taxon>Acanthomorphata</taxon>
        <taxon>Ovalentaria</taxon>
        <taxon>Atherinomorphae</taxon>
        <taxon>Cyprinodontiformes</taxon>
        <taxon>Poeciliidae</taxon>
        <taxon>Poeciliinae</taxon>
        <taxon>Poecilia</taxon>
    </lineage>
</organism>
<name>A0A3B3TKZ7_9TELE</name>
<evidence type="ECO:0000256" key="1">
    <source>
        <dbReference type="SAM" id="MobiDB-lite"/>
    </source>
</evidence>
<evidence type="ECO:0000313" key="2">
    <source>
        <dbReference type="Ensembl" id="ENSPLAP00000001297.1"/>
    </source>
</evidence>
<feature type="compositionally biased region" description="Basic and acidic residues" evidence="1">
    <location>
        <begin position="323"/>
        <end position="335"/>
    </location>
</feature>
<evidence type="ECO:0000313" key="3">
    <source>
        <dbReference type="Proteomes" id="UP000261500"/>
    </source>
</evidence>
<dbReference type="STRING" id="48699.ENSPLAP00000001297"/>
<reference evidence="2" key="2">
    <citation type="submission" date="2025-09" db="UniProtKB">
        <authorList>
            <consortium name="Ensembl"/>
        </authorList>
    </citation>
    <scope>IDENTIFICATION</scope>
</reference>
<dbReference type="AlphaFoldDB" id="A0A3B3TKZ7"/>
<evidence type="ECO:0008006" key="4">
    <source>
        <dbReference type="Google" id="ProtNLM"/>
    </source>
</evidence>
<dbReference type="Ensembl" id="ENSPLAT00000014982.1">
    <property type="protein sequence ID" value="ENSPLAP00000001297.1"/>
    <property type="gene ID" value="ENSPLAG00000002324.1"/>
</dbReference>
<dbReference type="Proteomes" id="UP000261500">
    <property type="component" value="Unplaced"/>
</dbReference>
<proteinExistence type="predicted"/>
<accession>A0A3B3TKZ7</accession>
<reference evidence="2" key="1">
    <citation type="submission" date="2025-08" db="UniProtKB">
        <authorList>
            <consortium name="Ensembl"/>
        </authorList>
    </citation>
    <scope>IDENTIFICATION</scope>
</reference>
<feature type="region of interest" description="Disordered" evidence="1">
    <location>
        <begin position="396"/>
        <end position="428"/>
    </location>
</feature>
<protein>
    <recommendedName>
        <fullName evidence="4">Rho GTPase-activating protein 7</fullName>
    </recommendedName>
</protein>
<sequence>MPVAIRKRSWEEHVTHPSGLQYSFDDLDLVCCHGVDGEGFWVGSGALKQGRRTRCASMPEGCQMPSDDLGRTALAEAFAVDDVDSNNCEMLNQTLAEKHNVAKAARNWPHTLESAEQGEPFDTFHSNVKNQCLAVIETVSAEHQGVGKSERESTQTSTMCCGDQLVKTSLSQSLDNMVESSLPKESTACEDADTPLPIENNCSKLVTIPEIRLIEADDDDTLVKARKKTEADITENQVHNTLLDNKYHATEQHMKLPVLSKEVSEGLHGNQTSGLSESPCSEVADGYRENRSLGGRVSAMGELDDAIFSAVSSETPPSGSDVKGTHEAGDQKEDSVVKVRMRKVSHEHARLDSMVLLLMKLDQLDQEIENALSATSSMDSTPTLHRRHHLVCLHAESTSPTLPPPHATGTFSSGSAKSHGAKPKSEVSRGGDTFFPVLC</sequence>
<dbReference type="GeneTree" id="ENSGT00940000173544"/>